<organism evidence="8 9">
    <name type="scientific">Gymnopus androsaceus JB14</name>
    <dbReference type="NCBI Taxonomy" id="1447944"/>
    <lineage>
        <taxon>Eukaryota</taxon>
        <taxon>Fungi</taxon>
        <taxon>Dikarya</taxon>
        <taxon>Basidiomycota</taxon>
        <taxon>Agaricomycotina</taxon>
        <taxon>Agaricomycetes</taxon>
        <taxon>Agaricomycetidae</taxon>
        <taxon>Agaricales</taxon>
        <taxon>Marasmiineae</taxon>
        <taxon>Omphalotaceae</taxon>
        <taxon>Gymnopus</taxon>
    </lineage>
</organism>
<evidence type="ECO:0000256" key="2">
    <source>
        <dbReference type="ARBA" id="ARBA00022737"/>
    </source>
</evidence>
<evidence type="ECO:0000256" key="6">
    <source>
        <dbReference type="SAM" id="MobiDB-lite"/>
    </source>
</evidence>
<gene>
    <name evidence="8" type="ORF">BT96DRAFT_814372</name>
</gene>
<dbReference type="Pfam" id="PF12874">
    <property type="entry name" value="zf-met"/>
    <property type="match status" value="2"/>
</dbReference>
<dbReference type="AlphaFoldDB" id="A0A6A4I1P0"/>
<keyword evidence="1" id="KW-0479">Metal-binding</keyword>
<evidence type="ECO:0000256" key="3">
    <source>
        <dbReference type="ARBA" id="ARBA00022771"/>
    </source>
</evidence>
<feature type="region of interest" description="Disordered" evidence="6">
    <location>
        <begin position="50"/>
        <end position="69"/>
    </location>
</feature>
<dbReference type="OrthoDB" id="6077919at2759"/>
<dbReference type="PROSITE" id="PS00028">
    <property type="entry name" value="ZINC_FINGER_C2H2_1"/>
    <property type="match status" value="4"/>
</dbReference>
<keyword evidence="4" id="KW-0862">Zinc</keyword>
<evidence type="ECO:0000259" key="7">
    <source>
        <dbReference type="PROSITE" id="PS50157"/>
    </source>
</evidence>
<evidence type="ECO:0000313" key="9">
    <source>
        <dbReference type="Proteomes" id="UP000799118"/>
    </source>
</evidence>
<dbReference type="GO" id="GO:0005634">
    <property type="term" value="C:nucleus"/>
    <property type="evidence" value="ECO:0007669"/>
    <property type="project" value="TreeGrafter"/>
</dbReference>
<dbReference type="GO" id="GO:0000977">
    <property type="term" value="F:RNA polymerase II transcription regulatory region sequence-specific DNA binding"/>
    <property type="evidence" value="ECO:0007669"/>
    <property type="project" value="TreeGrafter"/>
</dbReference>
<sequence>MYQCTTCHREFFSDRALHAHCRDKKDHPYCESCEILFRNFVVLGSHMHDMHSDSDDDSDDDSESSEEEEDVPYCKICNQEFGNSAHLTQHLSSSRHNWCFLCSQDFSTANALSKHLSSQVHRPRNMKCPLCSDKFKMTSSIAQHIECGACHQSINRHTVTQAVHALDLIPTISINRRITGGSTPATRTITAYSATERAFNAKLNVYECYLCRKTFKSLNGLNSHLSSAAHDSKEFKCPKCQKQYTLISGLVQHIESEACGIAKFEGVREQMLGDNE</sequence>
<dbReference type="SMART" id="SM00355">
    <property type="entry name" value="ZnF_C2H2"/>
    <property type="match status" value="7"/>
</dbReference>
<dbReference type="GO" id="GO:0000981">
    <property type="term" value="F:DNA-binding transcription factor activity, RNA polymerase II-specific"/>
    <property type="evidence" value="ECO:0007669"/>
    <property type="project" value="TreeGrafter"/>
</dbReference>
<dbReference type="PANTHER" id="PTHR24409:SF356">
    <property type="entry name" value="C2H2 FINGER DOMAIN TRANSCRIPTION FACTOR (EUROFUNG)"/>
    <property type="match status" value="1"/>
</dbReference>
<protein>
    <recommendedName>
        <fullName evidence="7">C2H2-type domain-containing protein</fullName>
    </recommendedName>
</protein>
<reference evidence="8" key="1">
    <citation type="journal article" date="2019" name="Environ. Microbiol.">
        <title>Fungal ecological strategies reflected in gene transcription - a case study of two litter decomposers.</title>
        <authorList>
            <person name="Barbi F."/>
            <person name="Kohler A."/>
            <person name="Barry K."/>
            <person name="Baskaran P."/>
            <person name="Daum C."/>
            <person name="Fauchery L."/>
            <person name="Ihrmark K."/>
            <person name="Kuo A."/>
            <person name="LaButti K."/>
            <person name="Lipzen A."/>
            <person name="Morin E."/>
            <person name="Grigoriev I.V."/>
            <person name="Henrissat B."/>
            <person name="Lindahl B."/>
            <person name="Martin F."/>
        </authorList>
    </citation>
    <scope>NUCLEOTIDE SEQUENCE</scope>
    <source>
        <strain evidence="8">JB14</strain>
    </source>
</reference>
<dbReference type="Proteomes" id="UP000799118">
    <property type="component" value="Unassembled WGS sequence"/>
</dbReference>
<keyword evidence="2" id="KW-0677">Repeat</keyword>
<accession>A0A6A4I1P0</accession>
<evidence type="ECO:0000313" key="8">
    <source>
        <dbReference type="EMBL" id="KAE9403893.1"/>
    </source>
</evidence>
<dbReference type="InterPro" id="IPR013087">
    <property type="entry name" value="Znf_C2H2_type"/>
</dbReference>
<feature type="domain" description="C2H2-type" evidence="7">
    <location>
        <begin position="2"/>
        <end position="27"/>
    </location>
</feature>
<dbReference type="InterPro" id="IPR036280">
    <property type="entry name" value="Multihaem_cyt_sf"/>
</dbReference>
<feature type="domain" description="C2H2-type" evidence="7">
    <location>
        <begin position="206"/>
        <end position="235"/>
    </location>
</feature>
<name>A0A6A4I1P0_9AGAR</name>
<dbReference type="Gene3D" id="3.30.160.60">
    <property type="entry name" value="Classic Zinc Finger"/>
    <property type="match status" value="2"/>
</dbReference>
<dbReference type="EMBL" id="ML769421">
    <property type="protein sequence ID" value="KAE9403893.1"/>
    <property type="molecule type" value="Genomic_DNA"/>
</dbReference>
<keyword evidence="3 5" id="KW-0863">Zinc-finger</keyword>
<feature type="compositionally biased region" description="Acidic residues" evidence="6">
    <location>
        <begin position="54"/>
        <end position="69"/>
    </location>
</feature>
<evidence type="ECO:0000256" key="1">
    <source>
        <dbReference type="ARBA" id="ARBA00022723"/>
    </source>
</evidence>
<proteinExistence type="predicted"/>
<dbReference type="GO" id="GO:0008270">
    <property type="term" value="F:zinc ion binding"/>
    <property type="evidence" value="ECO:0007669"/>
    <property type="project" value="UniProtKB-KW"/>
</dbReference>
<dbReference type="PROSITE" id="PS50157">
    <property type="entry name" value="ZINC_FINGER_C2H2_2"/>
    <property type="match status" value="2"/>
</dbReference>
<dbReference type="PANTHER" id="PTHR24409">
    <property type="entry name" value="ZINC FINGER PROTEIN 142"/>
    <property type="match status" value="1"/>
</dbReference>
<evidence type="ECO:0000256" key="5">
    <source>
        <dbReference type="PROSITE-ProRule" id="PRU00042"/>
    </source>
</evidence>
<dbReference type="SUPFAM" id="SSF48695">
    <property type="entry name" value="Multiheme cytochromes"/>
    <property type="match status" value="1"/>
</dbReference>
<keyword evidence="9" id="KW-1185">Reference proteome</keyword>
<evidence type="ECO:0000256" key="4">
    <source>
        <dbReference type="ARBA" id="ARBA00022833"/>
    </source>
</evidence>
<dbReference type="SUPFAM" id="SSF57667">
    <property type="entry name" value="beta-beta-alpha zinc fingers"/>
    <property type="match status" value="1"/>
</dbReference>
<dbReference type="InterPro" id="IPR036236">
    <property type="entry name" value="Znf_C2H2_sf"/>
</dbReference>